<protein>
    <recommendedName>
        <fullName evidence="6">Adenine DNA glycosylase</fullName>
        <ecNumber evidence="5">3.2.2.31</ecNumber>
    </recommendedName>
</protein>
<evidence type="ECO:0000256" key="13">
    <source>
        <dbReference type="ARBA" id="ARBA00023204"/>
    </source>
</evidence>
<dbReference type="CDD" id="cd00056">
    <property type="entry name" value="ENDO3c"/>
    <property type="match status" value="1"/>
</dbReference>
<dbReference type="AlphaFoldDB" id="A0A346A4W2"/>
<dbReference type="InterPro" id="IPR004036">
    <property type="entry name" value="Endonuclease-III-like_CS2"/>
</dbReference>
<name>A0A346A4W2_9HYPH</name>
<dbReference type="GO" id="GO:0046872">
    <property type="term" value="F:metal ion binding"/>
    <property type="evidence" value="ECO:0007669"/>
    <property type="project" value="UniProtKB-KW"/>
</dbReference>
<dbReference type="NCBIfam" id="TIGR01084">
    <property type="entry name" value="mutY"/>
    <property type="match status" value="1"/>
</dbReference>
<evidence type="ECO:0000313" key="18">
    <source>
        <dbReference type="Proteomes" id="UP000254889"/>
    </source>
</evidence>
<reference evidence="17 18" key="1">
    <citation type="submission" date="2018-07" db="EMBL/GenBank/DDBJ databases">
        <authorList>
            <person name="Quirk P.G."/>
            <person name="Krulwich T.A."/>
        </authorList>
    </citation>
    <scope>NUCLEOTIDE SEQUENCE [LARGE SCALE GENOMIC DNA]</scope>
    <source>
        <strain evidence="17 18">CC-BB4</strain>
    </source>
</reference>
<dbReference type="Pfam" id="PF10576">
    <property type="entry name" value="EndIII_4Fe-2S"/>
    <property type="match status" value="1"/>
</dbReference>
<comment type="cofactor">
    <cofactor evidence="2">
        <name>[4Fe-4S] cluster</name>
        <dbReference type="ChEBI" id="CHEBI:49883"/>
    </cofactor>
</comment>
<proteinExistence type="inferred from homology"/>
<dbReference type="InterPro" id="IPR003265">
    <property type="entry name" value="HhH-GPD_domain"/>
</dbReference>
<dbReference type="GO" id="GO:0051539">
    <property type="term" value="F:4 iron, 4 sulfur cluster binding"/>
    <property type="evidence" value="ECO:0007669"/>
    <property type="project" value="UniProtKB-KW"/>
</dbReference>
<evidence type="ECO:0000256" key="5">
    <source>
        <dbReference type="ARBA" id="ARBA00012045"/>
    </source>
</evidence>
<dbReference type="SMART" id="SM00478">
    <property type="entry name" value="ENDO3c"/>
    <property type="match status" value="1"/>
</dbReference>
<dbReference type="PANTHER" id="PTHR42944:SF1">
    <property type="entry name" value="ADENINE DNA GLYCOSYLASE"/>
    <property type="match status" value="1"/>
</dbReference>
<evidence type="ECO:0000256" key="10">
    <source>
        <dbReference type="ARBA" id="ARBA00022801"/>
    </source>
</evidence>
<keyword evidence="10" id="KW-0378">Hydrolase</keyword>
<keyword evidence="18" id="KW-1185">Reference proteome</keyword>
<dbReference type="InterPro" id="IPR015797">
    <property type="entry name" value="NUDIX_hydrolase-like_dom_sf"/>
</dbReference>
<evidence type="ECO:0000259" key="16">
    <source>
        <dbReference type="SMART" id="SM00478"/>
    </source>
</evidence>
<evidence type="ECO:0000256" key="12">
    <source>
        <dbReference type="ARBA" id="ARBA00023014"/>
    </source>
</evidence>
<dbReference type="KEGG" id="ptaw:DW352_24320"/>
<dbReference type="GO" id="GO:0000701">
    <property type="term" value="F:purine-specific mismatch base pair DNA N-glycosylase activity"/>
    <property type="evidence" value="ECO:0007669"/>
    <property type="project" value="UniProtKB-EC"/>
</dbReference>
<dbReference type="GO" id="GO:0032357">
    <property type="term" value="F:oxidized purine DNA binding"/>
    <property type="evidence" value="ECO:0007669"/>
    <property type="project" value="TreeGrafter"/>
</dbReference>
<dbReference type="InterPro" id="IPR029119">
    <property type="entry name" value="MutY_C"/>
</dbReference>
<dbReference type="SMART" id="SM00525">
    <property type="entry name" value="FES"/>
    <property type="match status" value="1"/>
</dbReference>
<dbReference type="OrthoDB" id="9802365at2"/>
<keyword evidence="11" id="KW-0408">Iron</keyword>
<sequence>MTVAAGPRRRKNISAIEEEGARQDLSSPPPLRGRSPAEASAKAGGRGVSSKVAQVSTPLPNPTPAQVGLARLAHDKSKPGQARVSRGREQVEQAASPNIDSQALLAWYDRHARVLPWRARKGQRQEPYRVWLSEIMLQQTTVKTVGPYYAKFLAQWPTVTALAAAKLDDVLRAWAGLGYYARARNLHACAVAVVERHGGVFPDTLDGLRDLPGIGDYTASAVAAIAFDADAVPVDGNVERVVTRLFAIEEALPAAKPRIKELALSLLPPSRSGDFAQAMMDLGATICTPKKPACSLCPWNDVCLARERGDQETFPRKAPKREGKLRRGAAFVVLRADGHILLRTRPDKGLLAKMTEVPGSAWTHDFQLKDAEAAAPLDAAWRRLPGTVTHVFTHFPLELTVFAAEVPRATKAPEGARWVKLAEAHAEALPTVMRKVLAHALE</sequence>
<dbReference type="Gene3D" id="3.90.79.10">
    <property type="entry name" value="Nucleoside Triphosphate Pyrophosphohydrolase"/>
    <property type="match status" value="1"/>
</dbReference>
<dbReference type="Gene3D" id="1.10.340.30">
    <property type="entry name" value="Hypothetical protein, domain 2"/>
    <property type="match status" value="1"/>
</dbReference>
<feature type="region of interest" description="Disordered" evidence="15">
    <location>
        <begin position="1"/>
        <end position="95"/>
    </location>
</feature>
<keyword evidence="9" id="KW-0227">DNA damage</keyword>
<dbReference type="GO" id="GO:0006298">
    <property type="term" value="P:mismatch repair"/>
    <property type="evidence" value="ECO:0007669"/>
    <property type="project" value="TreeGrafter"/>
</dbReference>
<dbReference type="FunFam" id="1.10.340.30:FF:000002">
    <property type="entry name" value="Adenine DNA glycosylase"/>
    <property type="match status" value="1"/>
</dbReference>
<comment type="catalytic activity">
    <reaction evidence="1">
        <text>Hydrolyzes free adenine bases from 7,8-dihydro-8-oxoguanine:adenine mismatched double-stranded DNA, leaving an apurinic site.</text>
        <dbReference type="EC" id="3.2.2.31"/>
    </reaction>
</comment>
<dbReference type="EMBL" id="CP031417">
    <property type="protein sequence ID" value="AXK84209.1"/>
    <property type="molecule type" value="Genomic_DNA"/>
</dbReference>
<dbReference type="Gene3D" id="1.10.1670.10">
    <property type="entry name" value="Helix-hairpin-Helix base-excision DNA repair enzymes (C-terminal)"/>
    <property type="match status" value="1"/>
</dbReference>
<dbReference type="CDD" id="cd03431">
    <property type="entry name" value="NUDIX_DNA_Glycosylase_C-MutY"/>
    <property type="match status" value="1"/>
</dbReference>
<dbReference type="InterPro" id="IPR023170">
    <property type="entry name" value="HhH_base_excis_C"/>
</dbReference>
<keyword evidence="14" id="KW-0326">Glycosidase</keyword>
<dbReference type="GO" id="GO:0006284">
    <property type="term" value="P:base-excision repair"/>
    <property type="evidence" value="ECO:0007669"/>
    <property type="project" value="InterPro"/>
</dbReference>
<dbReference type="InterPro" id="IPR004035">
    <property type="entry name" value="Endouclease-III_FeS-bd_BS"/>
</dbReference>
<dbReference type="PROSITE" id="PS00764">
    <property type="entry name" value="ENDONUCLEASE_III_1"/>
    <property type="match status" value="1"/>
</dbReference>
<evidence type="ECO:0000256" key="15">
    <source>
        <dbReference type="SAM" id="MobiDB-lite"/>
    </source>
</evidence>
<evidence type="ECO:0000256" key="7">
    <source>
        <dbReference type="ARBA" id="ARBA00022485"/>
    </source>
</evidence>
<dbReference type="SUPFAM" id="SSF55811">
    <property type="entry name" value="Nudix"/>
    <property type="match status" value="1"/>
</dbReference>
<dbReference type="SUPFAM" id="SSF48150">
    <property type="entry name" value="DNA-glycosylase"/>
    <property type="match status" value="1"/>
</dbReference>
<dbReference type="InterPro" id="IPR003651">
    <property type="entry name" value="Endonuclease3_FeS-loop_motif"/>
</dbReference>
<evidence type="ECO:0000256" key="9">
    <source>
        <dbReference type="ARBA" id="ARBA00022763"/>
    </source>
</evidence>
<dbReference type="InterPro" id="IPR044298">
    <property type="entry name" value="MIG/MutY"/>
</dbReference>
<evidence type="ECO:0000256" key="2">
    <source>
        <dbReference type="ARBA" id="ARBA00001966"/>
    </source>
</evidence>
<evidence type="ECO:0000313" key="17">
    <source>
        <dbReference type="EMBL" id="AXK84209.1"/>
    </source>
</evidence>
<dbReference type="EC" id="3.2.2.31" evidence="5"/>
<dbReference type="InterPro" id="IPR011257">
    <property type="entry name" value="DNA_glycosylase"/>
</dbReference>
<evidence type="ECO:0000256" key="14">
    <source>
        <dbReference type="ARBA" id="ARBA00023295"/>
    </source>
</evidence>
<comment type="function">
    <text evidence="3">Adenine glycosylase active on G-A mispairs. MutY also corrects error-prone DNA synthesis past GO lesions which are due to the oxidatively damaged form of guanine: 7,8-dihydro-8-oxoguanine (8-oxo-dGTP).</text>
</comment>
<dbReference type="GO" id="GO:0035485">
    <property type="term" value="F:adenine/guanine mispair binding"/>
    <property type="evidence" value="ECO:0007669"/>
    <property type="project" value="TreeGrafter"/>
</dbReference>
<gene>
    <name evidence="17" type="primary">mutY</name>
    <name evidence="17" type="ORF">DW352_24320</name>
</gene>
<dbReference type="PANTHER" id="PTHR42944">
    <property type="entry name" value="ADENINE DNA GLYCOSYLASE"/>
    <property type="match status" value="1"/>
</dbReference>
<accession>A0A346A4W2</accession>
<feature type="domain" description="HhH-GPD" evidence="16">
    <location>
        <begin position="136"/>
        <end position="285"/>
    </location>
</feature>
<comment type="similarity">
    <text evidence="4">Belongs to the Nth/MutY family.</text>
</comment>
<evidence type="ECO:0000256" key="3">
    <source>
        <dbReference type="ARBA" id="ARBA00002933"/>
    </source>
</evidence>
<dbReference type="PROSITE" id="PS01155">
    <property type="entry name" value="ENDONUCLEASE_III_2"/>
    <property type="match status" value="1"/>
</dbReference>
<dbReference type="GO" id="GO:0034039">
    <property type="term" value="F:8-oxo-7,8-dihydroguanine DNA N-glycosylase activity"/>
    <property type="evidence" value="ECO:0007669"/>
    <property type="project" value="TreeGrafter"/>
</dbReference>
<dbReference type="InterPro" id="IPR005760">
    <property type="entry name" value="A/G_AdeGlyc_MutY"/>
</dbReference>
<evidence type="ECO:0000256" key="11">
    <source>
        <dbReference type="ARBA" id="ARBA00023004"/>
    </source>
</evidence>
<organism evidence="17 18">
    <name type="scientific">Pseudolabrys taiwanensis</name>
    <dbReference type="NCBI Taxonomy" id="331696"/>
    <lineage>
        <taxon>Bacteria</taxon>
        <taxon>Pseudomonadati</taxon>
        <taxon>Pseudomonadota</taxon>
        <taxon>Alphaproteobacteria</taxon>
        <taxon>Hyphomicrobiales</taxon>
        <taxon>Xanthobacteraceae</taxon>
        <taxon>Pseudolabrys</taxon>
    </lineage>
</organism>
<evidence type="ECO:0000256" key="8">
    <source>
        <dbReference type="ARBA" id="ARBA00022723"/>
    </source>
</evidence>
<dbReference type="Pfam" id="PF14815">
    <property type="entry name" value="NUDIX_4"/>
    <property type="match status" value="1"/>
</dbReference>
<keyword evidence="12" id="KW-0411">Iron-sulfur</keyword>
<dbReference type="InterPro" id="IPR000445">
    <property type="entry name" value="HhH_motif"/>
</dbReference>
<evidence type="ECO:0000256" key="1">
    <source>
        <dbReference type="ARBA" id="ARBA00000843"/>
    </source>
</evidence>
<keyword evidence="7" id="KW-0004">4Fe-4S</keyword>
<dbReference type="Pfam" id="PF00633">
    <property type="entry name" value="HHH"/>
    <property type="match status" value="1"/>
</dbReference>
<evidence type="ECO:0000256" key="4">
    <source>
        <dbReference type="ARBA" id="ARBA00008343"/>
    </source>
</evidence>
<evidence type="ECO:0000256" key="6">
    <source>
        <dbReference type="ARBA" id="ARBA00022023"/>
    </source>
</evidence>
<dbReference type="Pfam" id="PF00730">
    <property type="entry name" value="HhH-GPD"/>
    <property type="match status" value="1"/>
</dbReference>
<dbReference type="Proteomes" id="UP000254889">
    <property type="component" value="Chromosome"/>
</dbReference>
<keyword evidence="13" id="KW-0234">DNA repair</keyword>
<keyword evidence="8" id="KW-0479">Metal-binding</keyword>